<accession>A0ABW1SBW3</accession>
<dbReference type="RefSeq" id="WP_377379935.1">
    <property type="nucleotide sequence ID" value="NZ_JBHSSW010000025.1"/>
</dbReference>
<comment type="caution">
    <text evidence="2">The sequence shown here is derived from an EMBL/GenBank/DDBJ whole genome shotgun (WGS) entry which is preliminary data.</text>
</comment>
<gene>
    <name evidence="2" type="ORF">ACFQDM_13705</name>
</gene>
<proteinExistence type="predicted"/>
<reference evidence="3" key="1">
    <citation type="journal article" date="2019" name="Int. J. Syst. Evol. Microbiol.">
        <title>The Global Catalogue of Microorganisms (GCM) 10K type strain sequencing project: providing services to taxonomists for standard genome sequencing and annotation.</title>
        <authorList>
            <consortium name="The Broad Institute Genomics Platform"/>
            <consortium name="The Broad Institute Genome Sequencing Center for Infectious Disease"/>
            <person name="Wu L."/>
            <person name="Ma J."/>
        </authorList>
    </citation>
    <scope>NUCLEOTIDE SEQUENCE [LARGE SCALE GENOMIC DNA]</scope>
    <source>
        <strain evidence="3">CGMCC-1.15741</strain>
    </source>
</reference>
<evidence type="ECO:0000313" key="2">
    <source>
        <dbReference type="EMBL" id="MFC6199135.1"/>
    </source>
</evidence>
<organism evidence="2 3">
    <name type="scientific">Ponticaulis profundi</name>
    <dbReference type="NCBI Taxonomy" id="2665222"/>
    <lineage>
        <taxon>Bacteria</taxon>
        <taxon>Pseudomonadati</taxon>
        <taxon>Pseudomonadota</taxon>
        <taxon>Alphaproteobacteria</taxon>
        <taxon>Hyphomonadales</taxon>
        <taxon>Hyphomonadaceae</taxon>
        <taxon>Ponticaulis</taxon>
    </lineage>
</organism>
<dbReference type="EMBL" id="JBHSSW010000025">
    <property type="protein sequence ID" value="MFC6199135.1"/>
    <property type="molecule type" value="Genomic_DNA"/>
</dbReference>
<dbReference type="Proteomes" id="UP001596303">
    <property type="component" value="Unassembled WGS sequence"/>
</dbReference>
<protein>
    <submittedName>
        <fullName evidence="2">Uncharacterized protein</fullName>
    </submittedName>
</protein>
<feature type="region of interest" description="Disordered" evidence="1">
    <location>
        <begin position="37"/>
        <end position="58"/>
    </location>
</feature>
<keyword evidence="3" id="KW-1185">Reference proteome</keyword>
<sequence length="58" mass="6947">MGWTHKHRKLRDDLRKAYTDETGRDDYRDPAFLAWAEARERDNPTDNPARGASWEFPR</sequence>
<evidence type="ECO:0000256" key="1">
    <source>
        <dbReference type="SAM" id="MobiDB-lite"/>
    </source>
</evidence>
<evidence type="ECO:0000313" key="3">
    <source>
        <dbReference type="Proteomes" id="UP001596303"/>
    </source>
</evidence>
<name>A0ABW1SBW3_9PROT</name>